<feature type="compositionally biased region" description="Basic and acidic residues" evidence="1">
    <location>
        <begin position="1"/>
        <end position="11"/>
    </location>
</feature>
<feature type="region of interest" description="Disordered" evidence="1">
    <location>
        <begin position="1"/>
        <end position="22"/>
    </location>
</feature>
<sequence length="66" mass="7660">MQDSRTLDETLRQAQGHRSTRFARPRQDLHCMSQDVLTRHTPFMRQNMRVVSEPERGAGFETSAIS</sequence>
<accession>A0A154QF93</accession>
<keyword evidence="3" id="KW-1185">Reference proteome</keyword>
<evidence type="ECO:0000313" key="2">
    <source>
        <dbReference type="EMBL" id="KZC22875.1"/>
    </source>
</evidence>
<evidence type="ECO:0000256" key="1">
    <source>
        <dbReference type="SAM" id="MobiDB-lite"/>
    </source>
</evidence>
<dbReference type="AlphaFoldDB" id="A0A154QF93"/>
<name>A0A154QF93_9GAMM</name>
<dbReference type="Proteomes" id="UP000076131">
    <property type="component" value="Unassembled WGS sequence"/>
</dbReference>
<evidence type="ECO:0000313" key="3">
    <source>
        <dbReference type="Proteomes" id="UP000076131"/>
    </source>
</evidence>
<organism evidence="2 3">
    <name type="scientific">Rhodanobacter thiooxydans</name>
    <dbReference type="NCBI Taxonomy" id="416169"/>
    <lineage>
        <taxon>Bacteria</taxon>
        <taxon>Pseudomonadati</taxon>
        <taxon>Pseudomonadota</taxon>
        <taxon>Gammaproteobacteria</taxon>
        <taxon>Lysobacterales</taxon>
        <taxon>Rhodanobacteraceae</taxon>
        <taxon>Rhodanobacter</taxon>
    </lineage>
</organism>
<proteinExistence type="predicted"/>
<comment type="caution">
    <text evidence="2">The sequence shown here is derived from an EMBL/GenBank/DDBJ whole genome shotgun (WGS) entry which is preliminary data.</text>
</comment>
<reference evidence="2 3" key="1">
    <citation type="journal article" date="2016" name="MBio">
        <title>Lateral Gene Transfer in a Heavy Metal-Contaminated-Groundwater Microbial Community.</title>
        <authorList>
            <person name="Hemme C.L."/>
            <person name="Green S.J."/>
            <person name="Rishishwar L."/>
            <person name="Prakash O."/>
            <person name="Pettenato A."/>
            <person name="Chakraborty R."/>
            <person name="Deutschbauer A.M."/>
            <person name="Van Nostrand J.D."/>
            <person name="Wu L."/>
            <person name="He Z."/>
            <person name="Jordan I.K."/>
            <person name="Hazen T.C."/>
            <person name="Arkin A.P."/>
            <person name="Kostka J.E."/>
            <person name="Zhou J."/>
        </authorList>
    </citation>
    <scope>NUCLEOTIDE SEQUENCE [LARGE SCALE GENOMIC DNA]</scope>
    <source>
        <strain evidence="2 3">FW104-T7</strain>
    </source>
</reference>
<gene>
    <name evidence="2" type="ORF">RHOFW104T7_17175</name>
</gene>
<dbReference type="EMBL" id="LVJS01000053">
    <property type="protein sequence ID" value="KZC22875.1"/>
    <property type="molecule type" value="Genomic_DNA"/>
</dbReference>
<feature type="region of interest" description="Disordered" evidence="1">
    <location>
        <begin position="47"/>
        <end position="66"/>
    </location>
</feature>
<protein>
    <submittedName>
        <fullName evidence="2">Uncharacterized protein</fullName>
    </submittedName>
</protein>